<reference evidence="2 3" key="1">
    <citation type="submission" date="2024-02" db="EMBL/GenBank/DDBJ databases">
        <authorList>
            <person name="Saticioglu I.B."/>
        </authorList>
    </citation>
    <scope>NUCLEOTIDE SEQUENCE [LARGE SCALE GENOMIC DNA]</scope>
    <source>
        <strain evidence="2 3">Mu-80</strain>
    </source>
</reference>
<protein>
    <submittedName>
        <fullName evidence="2">Septum formation family protein</fullName>
    </submittedName>
</protein>
<dbReference type="EMBL" id="JBBDGM010000001">
    <property type="protein sequence ID" value="MEJ1086942.1"/>
    <property type="molecule type" value="Genomic_DNA"/>
</dbReference>
<feature type="domain" description="Septum formation-related" evidence="1">
    <location>
        <begin position="21"/>
        <end position="116"/>
    </location>
</feature>
<evidence type="ECO:0000313" key="3">
    <source>
        <dbReference type="Proteomes" id="UP001371224"/>
    </source>
</evidence>
<comment type="caution">
    <text evidence="2">The sequence shown here is derived from an EMBL/GenBank/DDBJ whole genome shotgun (WGS) entry which is preliminary data.</text>
</comment>
<organism evidence="2 3">
    <name type="scientific">Microbacterium bandirmense</name>
    <dbReference type="NCBI Taxonomy" id="3122050"/>
    <lineage>
        <taxon>Bacteria</taxon>
        <taxon>Bacillati</taxon>
        <taxon>Actinomycetota</taxon>
        <taxon>Actinomycetes</taxon>
        <taxon>Micrococcales</taxon>
        <taxon>Microbacteriaceae</taxon>
        <taxon>Microbacterium</taxon>
    </lineage>
</organism>
<sequence length="131" mass="14399">MACCGRHSDARASPIFNLKVGDCKLTDGGAEVQATDVVPCDEPHDEEVYFEFGLEGDEFPDAETIETAVFETCIPEFEQYVGIAWQDSALDIRWLEPSAETWEHLDDRIVQCIIVDGAGGKLDASMKGAEI</sequence>
<proteinExistence type="predicted"/>
<dbReference type="Proteomes" id="UP001371224">
    <property type="component" value="Unassembled WGS sequence"/>
</dbReference>
<dbReference type="Pfam" id="PF13845">
    <property type="entry name" value="Septum_form"/>
    <property type="match status" value="1"/>
</dbReference>
<evidence type="ECO:0000259" key="1">
    <source>
        <dbReference type="Pfam" id="PF13845"/>
    </source>
</evidence>
<keyword evidence="3" id="KW-1185">Reference proteome</keyword>
<dbReference type="RefSeq" id="WP_337330759.1">
    <property type="nucleotide sequence ID" value="NZ_JBBDGM010000001.1"/>
</dbReference>
<name>A0ABU8L8H8_9MICO</name>
<evidence type="ECO:0000313" key="2">
    <source>
        <dbReference type="EMBL" id="MEJ1086942.1"/>
    </source>
</evidence>
<gene>
    <name evidence="2" type="ORF">WDU99_01275</name>
</gene>
<dbReference type="InterPro" id="IPR026004">
    <property type="entry name" value="Septum_form"/>
</dbReference>
<accession>A0ABU8L8H8</accession>